<accession>A0A939S0R9</accession>
<name>A0A939S0R9_9BRAD</name>
<dbReference type="Gene3D" id="3.40.390.10">
    <property type="entry name" value="Collagenase (Catalytic Domain)"/>
    <property type="match status" value="1"/>
</dbReference>
<sequence>MHPYPDDAHIIDPSYVNDYPSSRIDPSGANRVEVLGTHRQLHNYEAIVARDHERAKGFVRVTIQKLKACLDPRMRADVEQQVTPALSQYFGIAGTRKQDLADIREILANYRKVATYLNRDEPVTRGQRFRTWFVDVPLYRIRPRSNDRALAYVRGGPASWPDWRIVPRSLRSRPVSSGWSGLGLFLAGATAYRDGVTLMSGELVEERRVEHAVALGALLFGVLAVGVVGGSYGVNQLRRLTSESGINLREWHFAYADRFRSSTVVHEATHLVLGTDDHAYKHEPRFDRLSTTQHMTNADSYSQFAEVVSR</sequence>
<dbReference type="RefSeq" id="WP_208085249.1">
    <property type="nucleotide sequence ID" value="NZ_CP086136.1"/>
</dbReference>
<dbReference type="EMBL" id="JAGEMI010000001">
    <property type="protein sequence ID" value="MBO1862584.1"/>
    <property type="molecule type" value="Genomic_DNA"/>
</dbReference>
<protein>
    <submittedName>
        <fullName evidence="4">M35 family metallopeptidase</fullName>
    </submittedName>
</protein>
<feature type="transmembrane region" description="Helical" evidence="1">
    <location>
        <begin position="212"/>
        <end position="234"/>
    </location>
</feature>
<feature type="transmembrane region" description="Helical" evidence="1">
    <location>
        <begin position="174"/>
        <end position="192"/>
    </location>
</feature>
<evidence type="ECO:0000313" key="3">
    <source>
        <dbReference type="EMBL" id="MBO1862584.1"/>
    </source>
</evidence>
<dbReference type="Proteomes" id="UP000664702">
    <property type="component" value="Chromosome"/>
</dbReference>
<keyword evidence="1" id="KW-0812">Transmembrane</keyword>
<dbReference type="SUPFAM" id="SSF55486">
    <property type="entry name" value="Metalloproteases ('zincins'), catalytic domain"/>
    <property type="match status" value="1"/>
</dbReference>
<reference evidence="4 5" key="2">
    <citation type="journal article" date="2022" name="Int. J. Syst. Evol. Microbiol.">
        <title>Strains of Bradyrhizobium barranii sp. nov. associated with legumes native to Canada are symbionts of soybeans and belong to different subspecies (subsp. barranii subsp. nov. and subsp. apii subsp. nov.) and symbiovars (sv. glycinearum and sv. septentrionale).</title>
        <authorList>
            <person name="Bromfield E.S.P."/>
            <person name="Cloutier S."/>
            <person name="Wasai-Hara S."/>
            <person name="Minamisawa K."/>
        </authorList>
    </citation>
    <scope>NUCLEOTIDE SEQUENCE [LARGE SCALE GENOMIC DNA]</scope>
    <source>
        <strain evidence="4 5">144S4</strain>
    </source>
</reference>
<proteinExistence type="predicted"/>
<reference evidence="3" key="1">
    <citation type="submission" date="2021-03" db="EMBL/GenBank/DDBJ databases">
        <title>Whole Genome Sequence of Bradyrhizobium sp. Strain 144S4.</title>
        <authorList>
            <person name="Bromfield E.S.P."/>
            <person name="Cloutier S."/>
        </authorList>
    </citation>
    <scope>NUCLEOTIDE SEQUENCE [LARGE SCALE GENOMIC DNA]</scope>
    <source>
        <strain evidence="3">144S4</strain>
    </source>
</reference>
<keyword evidence="1" id="KW-1133">Transmembrane helix</keyword>
<evidence type="ECO:0000313" key="4">
    <source>
        <dbReference type="EMBL" id="UEM15424.1"/>
    </source>
</evidence>
<dbReference type="EMBL" id="CP086136">
    <property type="protein sequence ID" value="UEM15424.1"/>
    <property type="molecule type" value="Genomic_DNA"/>
</dbReference>
<evidence type="ECO:0000313" key="5">
    <source>
        <dbReference type="Proteomes" id="UP000664702"/>
    </source>
</evidence>
<dbReference type="AlphaFoldDB" id="A0A939S0R9"/>
<feature type="domain" description="Lysine-specific metallo-endopeptidase" evidence="2">
    <location>
        <begin position="260"/>
        <end position="306"/>
    </location>
</feature>
<evidence type="ECO:0000256" key="1">
    <source>
        <dbReference type="SAM" id="Phobius"/>
    </source>
</evidence>
<dbReference type="InterPro" id="IPR029463">
    <property type="entry name" value="Lys_MEP"/>
</dbReference>
<organism evidence="3">
    <name type="scientific">Bradyrhizobium barranii subsp. barranii</name>
    <dbReference type="NCBI Taxonomy" id="2823807"/>
    <lineage>
        <taxon>Bacteria</taxon>
        <taxon>Pseudomonadati</taxon>
        <taxon>Pseudomonadota</taxon>
        <taxon>Alphaproteobacteria</taxon>
        <taxon>Hyphomicrobiales</taxon>
        <taxon>Nitrobacteraceae</taxon>
        <taxon>Bradyrhizobium</taxon>
        <taxon>Bradyrhizobium barranii</taxon>
    </lineage>
</organism>
<dbReference type="InterPro" id="IPR024079">
    <property type="entry name" value="MetalloPept_cat_dom_sf"/>
</dbReference>
<keyword evidence="1" id="KW-0472">Membrane</keyword>
<evidence type="ECO:0000259" key="2">
    <source>
        <dbReference type="Pfam" id="PF14521"/>
    </source>
</evidence>
<dbReference type="Pfam" id="PF14521">
    <property type="entry name" value="Aspzincin_M35"/>
    <property type="match status" value="1"/>
</dbReference>
<dbReference type="KEGG" id="bban:J4G43_015140"/>
<gene>
    <name evidence="4" type="ORF">J4G43_015140</name>
    <name evidence="3" type="ORF">J4G43_17250</name>
</gene>
<dbReference type="GO" id="GO:0004222">
    <property type="term" value="F:metalloendopeptidase activity"/>
    <property type="evidence" value="ECO:0007669"/>
    <property type="project" value="InterPro"/>
</dbReference>